<accession>A0A1E4T1F9</accession>
<dbReference type="OrthoDB" id="301415at2759"/>
<dbReference type="PANTHER" id="PTHR35859">
    <property type="entry name" value="NONSELECTIVE CATION CHANNEL PROTEIN"/>
    <property type="match status" value="1"/>
</dbReference>
<evidence type="ECO:0000313" key="5">
    <source>
        <dbReference type="Proteomes" id="UP000094801"/>
    </source>
</evidence>
<keyword evidence="1" id="KW-0812">Transmembrane</keyword>
<dbReference type="InterPro" id="IPR056336">
    <property type="entry name" value="YVC1_C"/>
</dbReference>
<keyword evidence="5" id="KW-1185">Reference proteome</keyword>
<name>A0A1E4T1F9_9ASCO</name>
<feature type="transmembrane region" description="Helical" evidence="1">
    <location>
        <begin position="424"/>
        <end position="445"/>
    </location>
</feature>
<dbReference type="AlphaFoldDB" id="A0A1E4T1F9"/>
<dbReference type="InterPro" id="IPR056337">
    <property type="entry name" value="LHD_YVC1"/>
</dbReference>
<evidence type="ECO:0000259" key="3">
    <source>
        <dbReference type="Pfam" id="PF23317"/>
    </source>
</evidence>
<evidence type="ECO:0000256" key="1">
    <source>
        <dbReference type="SAM" id="Phobius"/>
    </source>
</evidence>
<sequence>MSRGDISLPVYEDEECNDYSAPSPRQVLRIAINLKDLIDKIIPIPLSEEAIAGQDSIILNDKVMKAVREAAGGTGAGKGSSAKRYQACLIFCLLKVSSWYFTLAINELSDDTLYQSRMLAAEKIAANLIESETDDKYLFLSMLCHRYSINLHDVDSDPENALELAVDMHSTLIIASGGYQRCIKWLWRGWIVQSSTDSADYALYKGTGNSGFWYHFDPDRLRTPLYQNILEILFSIIYLIIYTIIVNSDTARKISVLEILYYLFTIGFVADEMIKFYHVGYYYIMFSNAFNGFMYGLIVASMVLRFLALSKSNPELGADFDIMSYRILSLAAPFMWIRLLLYLDVIKFVGAMMVVIKKMMKESFIFFFLLGIIMIGFLQAFLGLDQADGKRDLTTFVMTTMVQTVLSGPDFSAVERFAYPYGIVLYYAFTFIVLLVLLNILIALYSQAYADVVENSTDEYLAQYSSKILKYVRAPDDKIFCPPLNLIEIVFLDIPLKWFLDKRTFDNICDKVMTVIYTPALLFIASYEVKIAKRVTYNRSKRLPDDENELDVEWDLTDGFNEDDEDGHQVRDSLRLQRRAENEDPSFSSNFKSWSKKIDELVPPIVESKSAGVSWETYQIFSKIDALNDLVSTLVEQNKELKEKLEKKD</sequence>
<feature type="transmembrane region" description="Helical" evidence="1">
    <location>
        <begin position="364"/>
        <end position="384"/>
    </location>
</feature>
<dbReference type="PANTHER" id="PTHR35859:SF5">
    <property type="entry name" value="ION TRANSPORT DOMAIN-CONTAINING PROTEIN"/>
    <property type="match status" value="1"/>
</dbReference>
<evidence type="ECO:0008006" key="6">
    <source>
        <dbReference type="Google" id="ProtNLM"/>
    </source>
</evidence>
<dbReference type="Pfam" id="PF23317">
    <property type="entry name" value="YVC1_C"/>
    <property type="match status" value="1"/>
</dbReference>
<dbReference type="Pfam" id="PF23190">
    <property type="entry name" value="LHD_TRPY1"/>
    <property type="match status" value="1"/>
</dbReference>
<gene>
    <name evidence="4" type="ORF">CANARDRAFT_28324</name>
</gene>
<keyword evidence="1" id="KW-0472">Membrane</keyword>
<feature type="transmembrane region" description="Helical" evidence="1">
    <location>
        <begin position="225"/>
        <end position="245"/>
    </location>
</feature>
<dbReference type="EMBL" id="KV453852">
    <property type="protein sequence ID" value="ODV85541.1"/>
    <property type="molecule type" value="Genomic_DNA"/>
</dbReference>
<evidence type="ECO:0000259" key="2">
    <source>
        <dbReference type="Pfam" id="PF23190"/>
    </source>
</evidence>
<feature type="transmembrane region" description="Helical" evidence="1">
    <location>
        <begin position="282"/>
        <end position="304"/>
    </location>
</feature>
<feature type="domain" description="YVC1 N-terminal linker helical" evidence="2">
    <location>
        <begin position="27"/>
        <end position="216"/>
    </location>
</feature>
<evidence type="ECO:0000313" key="4">
    <source>
        <dbReference type="EMBL" id="ODV85541.1"/>
    </source>
</evidence>
<proteinExistence type="predicted"/>
<feature type="domain" description="Calcium channel YVC1-like C-terminal transmembrane" evidence="3">
    <location>
        <begin position="242"/>
        <end position="538"/>
    </location>
</feature>
<protein>
    <recommendedName>
        <fullName evidence="6">Ion transport domain-containing protein</fullName>
    </recommendedName>
</protein>
<organism evidence="4 5">
    <name type="scientific">[Candida] arabinofermentans NRRL YB-2248</name>
    <dbReference type="NCBI Taxonomy" id="983967"/>
    <lineage>
        <taxon>Eukaryota</taxon>
        <taxon>Fungi</taxon>
        <taxon>Dikarya</taxon>
        <taxon>Ascomycota</taxon>
        <taxon>Saccharomycotina</taxon>
        <taxon>Pichiomycetes</taxon>
        <taxon>Pichiales</taxon>
        <taxon>Pichiaceae</taxon>
        <taxon>Ogataea</taxon>
        <taxon>Ogataea/Candida clade</taxon>
    </lineage>
</organism>
<dbReference type="InterPro" id="IPR052971">
    <property type="entry name" value="TRP_calcium_channel"/>
</dbReference>
<dbReference type="STRING" id="983967.A0A1E4T1F9"/>
<dbReference type="Proteomes" id="UP000094801">
    <property type="component" value="Unassembled WGS sequence"/>
</dbReference>
<keyword evidence="1" id="KW-1133">Transmembrane helix</keyword>
<reference evidence="5" key="1">
    <citation type="submission" date="2016-04" db="EMBL/GenBank/DDBJ databases">
        <title>Comparative genomics of biotechnologically important yeasts.</title>
        <authorList>
            <consortium name="DOE Joint Genome Institute"/>
            <person name="Riley R."/>
            <person name="Haridas S."/>
            <person name="Wolfe K.H."/>
            <person name="Lopes M.R."/>
            <person name="Hittinger C.T."/>
            <person name="Goker M."/>
            <person name="Salamov A."/>
            <person name="Wisecaver J."/>
            <person name="Long T.M."/>
            <person name="Aerts A.L."/>
            <person name="Barry K."/>
            <person name="Choi C."/>
            <person name="Clum A."/>
            <person name="Coughlan A.Y."/>
            <person name="Deshpande S."/>
            <person name="Douglass A.P."/>
            <person name="Hanson S.J."/>
            <person name="Klenk H.-P."/>
            <person name="Labutti K."/>
            <person name="Lapidus A."/>
            <person name="Lindquist E."/>
            <person name="Lipzen A."/>
            <person name="Meier-Kolthoff J.P."/>
            <person name="Ohm R.A."/>
            <person name="Otillar R.P."/>
            <person name="Pangilinan J."/>
            <person name="Peng Y."/>
            <person name="Rokas A."/>
            <person name="Rosa C.A."/>
            <person name="Scheuner C."/>
            <person name="Sibirny A.A."/>
            <person name="Slot J.C."/>
            <person name="Stielow J.B."/>
            <person name="Sun H."/>
            <person name="Kurtzman C.P."/>
            <person name="Blackwell M."/>
            <person name="Grigoriev I.V."/>
            <person name="Jeffries T.W."/>
        </authorList>
    </citation>
    <scope>NUCLEOTIDE SEQUENCE [LARGE SCALE GENOMIC DNA]</scope>
    <source>
        <strain evidence="5">NRRL YB-2248</strain>
    </source>
</reference>